<evidence type="ECO:0000313" key="7">
    <source>
        <dbReference type="Proteomes" id="UP000198775"/>
    </source>
</evidence>
<dbReference type="GO" id="GO:0016491">
    <property type="term" value="F:oxidoreductase activity"/>
    <property type="evidence" value="ECO:0007669"/>
    <property type="project" value="InterPro"/>
</dbReference>
<dbReference type="PANTHER" id="PTHR36843">
    <property type="entry name" value="HEME-DEPENDENT PEROXIDASE YWFI-RELATED"/>
    <property type="match status" value="1"/>
</dbReference>
<organism evidence="6 7">
    <name type="scientific">Halorientalis persicus</name>
    <dbReference type="NCBI Taxonomy" id="1367881"/>
    <lineage>
        <taxon>Archaea</taxon>
        <taxon>Methanobacteriati</taxon>
        <taxon>Methanobacteriota</taxon>
        <taxon>Stenosarchaea group</taxon>
        <taxon>Halobacteria</taxon>
        <taxon>Halobacteriales</taxon>
        <taxon>Haloarculaceae</taxon>
        <taxon>Halorientalis</taxon>
    </lineage>
</organism>
<dbReference type="Gene3D" id="3.30.70.1030">
    <property type="entry name" value="Apc35880, domain 1"/>
    <property type="match status" value="2"/>
</dbReference>
<evidence type="ECO:0000256" key="1">
    <source>
        <dbReference type="ARBA" id="ARBA00022617"/>
    </source>
</evidence>
<dbReference type="PROSITE" id="PS51725">
    <property type="entry name" value="ABM"/>
    <property type="match status" value="1"/>
</dbReference>
<proteinExistence type="predicted"/>
<evidence type="ECO:0000256" key="3">
    <source>
        <dbReference type="ARBA" id="ARBA00023004"/>
    </source>
</evidence>
<dbReference type="RefSeq" id="WP_092661545.1">
    <property type="nucleotide sequence ID" value="NZ_FOCX01000014.1"/>
</dbReference>
<accession>A0A1H8QQ41</accession>
<keyword evidence="7" id="KW-1185">Reference proteome</keyword>
<evidence type="ECO:0000259" key="5">
    <source>
        <dbReference type="PROSITE" id="PS51725"/>
    </source>
</evidence>
<dbReference type="PANTHER" id="PTHR36843:SF1">
    <property type="entry name" value="COPROHEME DECARBOXYLASE"/>
    <property type="match status" value="1"/>
</dbReference>
<dbReference type="NCBIfam" id="NF008913">
    <property type="entry name" value="PRK12276.1"/>
    <property type="match status" value="1"/>
</dbReference>
<dbReference type="Pfam" id="PF03992">
    <property type="entry name" value="ABM"/>
    <property type="match status" value="1"/>
</dbReference>
<dbReference type="EMBL" id="FOCX01000014">
    <property type="protein sequence ID" value="SEO56166.1"/>
    <property type="molecule type" value="Genomic_DNA"/>
</dbReference>
<dbReference type="Proteomes" id="UP000198775">
    <property type="component" value="Unassembled WGS sequence"/>
</dbReference>
<dbReference type="NCBIfam" id="NF007124">
    <property type="entry name" value="PRK09565.1"/>
    <property type="match status" value="1"/>
</dbReference>
<dbReference type="GO" id="GO:0020037">
    <property type="term" value="F:heme binding"/>
    <property type="evidence" value="ECO:0007669"/>
    <property type="project" value="InterPro"/>
</dbReference>
<keyword evidence="2" id="KW-0479">Metal-binding</keyword>
<dbReference type="InterPro" id="IPR010644">
    <property type="entry name" value="ChdC/CLD"/>
</dbReference>
<evidence type="ECO:0000256" key="4">
    <source>
        <dbReference type="SAM" id="MobiDB-lite"/>
    </source>
</evidence>
<dbReference type="InterPro" id="IPR007138">
    <property type="entry name" value="ABM_dom"/>
</dbReference>
<name>A0A1H8QQ41_9EURY</name>
<evidence type="ECO:0000256" key="2">
    <source>
        <dbReference type="ARBA" id="ARBA00022723"/>
    </source>
</evidence>
<feature type="domain" description="ABM" evidence="5">
    <location>
        <begin position="557"/>
        <end position="645"/>
    </location>
</feature>
<dbReference type="AlphaFoldDB" id="A0A1H8QQ41"/>
<dbReference type="OrthoDB" id="8690at2157"/>
<protein>
    <submittedName>
        <fullName evidence="6">Chlorite dismutase</fullName>
    </submittedName>
</protein>
<dbReference type="SUPFAM" id="SSF54909">
    <property type="entry name" value="Dimeric alpha+beta barrel"/>
    <property type="match status" value="2"/>
</dbReference>
<sequence>MEQRDPPPTEEGWYALHDFRTIDWDAWREAPDRRRQRAIAEGVEYLQSHAALADVSDPGEFGGGQTAVFTVVGHKADLMIVHLRQTVGHLEAAERRFEQTALAEFTEQPTSYLSVTEASGYTERARDYFEGEVDDDSGLAQYIQQRLHPEIPDDGHVCFYPMSKRRQPEQNWYDLPFDERAEHMDRHGDIGRSYGGKVNQMIASSVGLDDYEWGITLWADDPTDIKDLLNEMRFDPSSSKFADFGPFYFGKRFPPEDLEALLAGEPVPTDGEAADASASPHGEGHPHGDTDGHGGDDHGNAHGQTDADDHPPASDDDSSEHPSSSSGGRPDPGDADLDADDELEGKLANLGLFPGQDYDEGTYGLVFYSEADASDLADEVDGLRSNFDHYDTHVLTTVRANEGRAAIASVWETESAADTAAGFLNDLDGIVEGYRGPLGEQDDGEPEAAGTDDEIRGQLAEEDIYAGQPRGEDVFALVLYSEADADTLFEEVDDLRESFDHYDSHVKTAVYDTRAEDSDRSAVVSLWETEKAAEKAAGFLSDLPEVVGRAGEGEGFGTMGMFYTVKPDYREEFTERFDDVGELLADMDGHRETALLVNREDENDMFIASQWDSQDDAMAFFRSEEFSETVSWGQDVLADRPRHVFLA</sequence>
<dbReference type="GO" id="GO:0046872">
    <property type="term" value="F:metal ion binding"/>
    <property type="evidence" value="ECO:0007669"/>
    <property type="project" value="UniProtKB-KW"/>
</dbReference>
<feature type="region of interest" description="Disordered" evidence="4">
    <location>
        <begin position="267"/>
        <end position="339"/>
    </location>
</feature>
<reference evidence="7" key="1">
    <citation type="submission" date="2016-10" db="EMBL/GenBank/DDBJ databases">
        <authorList>
            <person name="Varghese N."/>
            <person name="Submissions S."/>
        </authorList>
    </citation>
    <scope>NUCLEOTIDE SEQUENCE [LARGE SCALE GENOMIC DNA]</scope>
    <source>
        <strain evidence="7">IBRC-M 10043</strain>
    </source>
</reference>
<keyword evidence="1" id="KW-0349">Heme</keyword>
<feature type="compositionally biased region" description="Basic and acidic residues" evidence="4">
    <location>
        <begin position="282"/>
        <end position="313"/>
    </location>
</feature>
<keyword evidence="3" id="KW-0408">Iron</keyword>
<gene>
    <name evidence="6" type="ORF">SAMN05216388_101469</name>
</gene>
<dbReference type="Pfam" id="PF06778">
    <property type="entry name" value="Chlor_dismutase"/>
    <property type="match status" value="1"/>
</dbReference>
<dbReference type="InterPro" id="IPR011008">
    <property type="entry name" value="Dimeric_a/b-barrel"/>
</dbReference>
<dbReference type="Gene3D" id="3.30.70.100">
    <property type="match status" value="1"/>
</dbReference>
<evidence type="ECO:0000313" key="6">
    <source>
        <dbReference type="EMBL" id="SEO56166.1"/>
    </source>
</evidence>